<dbReference type="EMBL" id="JAVRHX010000001">
    <property type="protein sequence ID" value="MDT0594127.1"/>
    <property type="molecule type" value="Genomic_DNA"/>
</dbReference>
<keyword evidence="2" id="KW-1185">Reference proteome</keyword>
<comment type="caution">
    <text evidence="1">The sequence shown here is derived from an EMBL/GenBank/DDBJ whole genome shotgun (WGS) entry which is preliminary data.</text>
</comment>
<dbReference type="NCBIfam" id="NF047773">
    <property type="entry name" value="phas_rel_Lepto"/>
    <property type="match status" value="1"/>
</dbReference>
<protein>
    <recommendedName>
        <fullName evidence="3">Poly(Hydroxyalkanoate) granule-associated protein</fullName>
    </recommendedName>
</protein>
<sequence>MTTLERVNNTIGTAEEIARKAWLASLGAYGKGFEEIQSQYEKFNGETMRMFEELVTRGTKIETSTKEKVKAKTSVEQRVEDVRKQLGLDNTDTASKIEELSKKVDALAATVKELS</sequence>
<dbReference type="Proteomes" id="UP001253545">
    <property type="component" value="Unassembled WGS sequence"/>
</dbReference>
<accession>A0ABU2ZRQ6</accession>
<organism evidence="1 2">
    <name type="scientific">Glaciecola petra</name>
    <dbReference type="NCBI Taxonomy" id="3075602"/>
    <lineage>
        <taxon>Bacteria</taxon>
        <taxon>Pseudomonadati</taxon>
        <taxon>Pseudomonadota</taxon>
        <taxon>Gammaproteobacteria</taxon>
        <taxon>Alteromonadales</taxon>
        <taxon>Alteromonadaceae</taxon>
        <taxon>Glaciecola</taxon>
    </lineage>
</organism>
<name>A0ABU2ZRQ6_9ALTE</name>
<evidence type="ECO:0000313" key="2">
    <source>
        <dbReference type="Proteomes" id="UP001253545"/>
    </source>
</evidence>
<reference evidence="1 2" key="1">
    <citation type="submission" date="2023-09" db="EMBL/GenBank/DDBJ databases">
        <authorList>
            <person name="Rey-Velasco X."/>
        </authorList>
    </citation>
    <scope>NUCLEOTIDE SEQUENCE [LARGE SCALE GENOMIC DNA]</scope>
    <source>
        <strain evidence="1 2">P117</strain>
    </source>
</reference>
<evidence type="ECO:0008006" key="3">
    <source>
        <dbReference type="Google" id="ProtNLM"/>
    </source>
</evidence>
<proteinExistence type="predicted"/>
<gene>
    <name evidence="1" type="ORF">RM552_04650</name>
</gene>
<dbReference type="RefSeq" id="WP_311367611.1">
    <property type="nucleotide sequence ID" value="NZ_JAVRHX010000001.1"/>
</dbReference>
<evidence type="ECO:0000313" key="1">
    <source>
        <dbReference type="EMBL" id="MDT0594127.1"/>
    </source>
</evidence>